<dbReference type="InterPro" id="IPR050963">
    <property type="entry name" value="Sirohydro_Cobaltochel/CbiX"/>
</dbReference>
<gene>
    <name evidence="3" type="ORF">EOW66_07720</name>
</gene>
<keyword evidence="2" id="KW-0456">Lyase</keyword>
<reference evidence="4" key="1">
    <citation type="submission" date="2019-01" db="EMBL/GenBank/DDBJ databases">
        <title>Sinorhodobacter populi sp. nov. isolated from the symptomatic bark tissue of Populus euramericana canker.</title>
        <authorList>
            <person name="Li Y."/>
        </authorList>
    </citation>
    <scope>NUCLEOTIDE SEQUENCE [LARGE SCALE GENOMIC DNA]</scope>
    <source>
        <strain evidence="4">CGMCC 1.12963</strain>
    </source>
</reference>
<dbReference type="SUPFAM" id="SSF53800">
    <property type="entry name" value="Chelatase"/>
    <property type="match status" value="1"/>
</dbReference>
<dbReference type="GO" id="GO:0016829">
    <property type="term" value="F:lyase activity"/>
    <property type="evidence" value="ECO:0007669"/>
    <property type="project" value="UniProtKB-KW"/>
</dbReference>
<reference evidence="3 4" key="2">
    <citation type="submission" date="2019-01" db="EMBL/GenBank/DDBJ databases">
        <title>Sinorhodobacter populi sp. nov. isolated from the symptomatic bark tissue of Populus euramericana canker.</title>
        <authorList>
            <person name="Xu G."/>
        </authorList>
    </citation>
    <scope>NUCLEOTIDE SEQUENCE [LARGE SCALE GENOMIC DNA]</scope>
    <source>
        <strain evidence="3 4">CGMCC 1.12963</strain>
    </source>
</reference>
<keyword evidence="4" id="KW-1185">Reference proteome</keyword>
<evidence type="ECO:0000256" key="1">
    <source>
        <dbReference type="ARBA" id="ARBA00022723"/>
    </source>
</evidence>
<evidence type="ECO:0000256" key="2">
    <source>
        <dbReference type="ARBA" id="ARBA00023239"/>
    </source>
</evidence>
<dbReference type="CDD" id="cd03416">
    <property type="entry name" value="CbiX_SirB_N"/>
    <property type="match status" value="1"/>
</dbReference>
<protein>
    <submittedName>
        <fullName evidence="3">Cobalamin biosynthesis protein CbiX</fullName>
    </submittedName>
</protein>
<keyword evidence="1" id="KW-0479">Metal-binding</keyword>
<evidence type="ECO:0000313" key="4">
    <source>
        <dbReference type="Proteomes" id="UP000288071"/>
    </source>
</evidence>
<dbReference type="PANTHER" id="PTHR33542:SF5">
    <property type="entry name" value="FERROCHELATASE CHE1"/>
    <property type="match status" value="1"/>
</dbReference>
<organism evidence="3 4">
    <name type="scientific">Paenirhodobacter huangdaonensis</name>
    <dbReference type="NCBI Taxonomy" id="2501515"/>
    <lineage>
        <taxon>Bacteria</taxon>
        <taxon>Pseudomonadati</taxon>
        <taxon>Pseudomonadota</taxon>
        <taxon>Alphaproteobacteria</taxon>
        <taxon>Rhodobacterales</taxon>
        <taxon>Rhodobacter group</taxon>
        <taxon>Paenirhodobacter</taxon>
    </lineage>
</organism>
<dbReference type="RefSeq" id="WP_128155849.1">
    <property type="nucleotide sequence ID" value="NZ_JBHSOM010000020.1"/>
</dbReference>
<name>A0A3S4MHN2_9RHOB</name>
<dbReference type="AlphaFoldDB" id="A0A3S4MHN2"/>
<accession>A0A3S4MHN2</accession>
<dbReference type="Proteomes" id="UP000288071">
    <property type="component" value="Unassembled WGS sequence"/>
</dbReference>
<dbReference type="PANTHER" id="PTHR33542">
    <property type="entry name" value="SIROHYDROCHLORIN FERROCHELATASE, CHLOROPLASTIC"/>
    <property type="match status" value="1"/>
</dbReference>
<dbReference type="GO" id="GO:0046872">
    <property type="term" value="F:metal ion binding"/>
    <property type="evidence" value="ECO:0007669"/>
    <property type="project" value="UniProtKB-KW"/>
</dbReference>
<evidence type="ECO:0000313" key="3">
    <source>
        <dbReference type="EMBL" id="RWR52555.1"/>
    </source>
</evidence>
<dbReference type="InterPro" id="IPR002762">
    <property type="entry name" value="CbiX-like"/>
</dbReference>
<dbReference type="Pfam" id="PF01903">
    <property type="entry name" value="CbiX"/>
    <property type="match status" value="1"/>
</dbReference>
<dbReference type="Gene3D" id="3.40.50.1400">
    <property type="match status" value="2"/>
</dbReference>
<proteinExistence type="predicted"/>
<dbReference type="EMBL" id="SAVA01000004">
    <property type="protein sequence ID" value="RWR52555.1"/>
    <property type="molecule type" value="Genomic_DNA"/>
</dbReference>
<comment type="caution">
    <text evidence="3">The sequence shown here is derived from an EMBL/GenBank/DDBJ whole genome shotgun (WGS) entry which is preliminary data.</text>
</comment>
<sequence>MRQIVLVSHGSPSDPAPLDAGLKAIAARVQALCPEHQIRAATLALPGALEAALSGFDAPEIYPFFMAEGWFTRRELPRRLARAGVTARTLPPFGTEPELPDLIAKTVTDAAKSAGIEPERADLILVAHGSQVAQRSKDTAEAMACRLRPLTRFWRIRTAFIEEAPFLADVAAESLSGLCLPFFAQRAGHVAEDIPAALAAAGFTGPRLPAIGEHPEAAALIARSLMR</sequence>